<evidence type="ECO:0000313" key="2">
    <source>
        <dbReference type="Proteomes" id="UP000052982"/>
    </source>
</evidence>
<dbReference type="EMBL" id="LMWW01000034">
    <property type="protein sequence ID" value="KUN81676.1"/>
    <property type="molecule type" value="Genomic_DNA"/>
</dbReference>
<proteinExistence type="predicted"/>
<reference evidence="1 2" key="1">
    <citation type="submission" date="2015-10" db="EMBL/GenBank/DDBJ databases">
        <title>Draft genome sequence of Streptomyces griseoruber DSM 40281, type strain for the species Streptomyces griseoruber.</title>
        <authorList>
            <person name="Ruckert C."/>
            <person name="Winkler A."/>
            <person name="Kalinowski J."/>
            <person name="Kampfer P."/>
            <person name="Glaeser S."/>
        </authorList>
    </citation>
    <scope>NUCLEOTIDE SEQUENCE [LARGE SCALE GENOMIC DNA]</scope>
    <source>
        <strain evidence="1 2">DSM 40281</strain>
    </source>
</reference>
<accession>A0A124I2V2</accession>
<gene>
    <name evidence="1" type="ORF">AQJ64_20935</name>
</gene>
<dbReference type="STRING" id="1943.AQJ64_20935"/>
<name>A0A124I2V2_9ACTN</name>
<comment type="caution">
    <text evidence="1">The sequence shown here is derived from an EMBL/GenBank/DDBJ whole genome shotgun (WGS) entry which is preliminary data.</text>
</comment>
<sequence length="138" mass="15103">MPRWPWCSPRRPCWTLEVTEYPNEAAAKSAIDQARIYGALVSSGGSNTLIVVPSMSDLAPLDLAVRVQRRISAVGTIMVCRQTVSLGRPYAGQTVTVHVSDTTITVDLDGQARVIRRTTDIPVRHVKANKPHKVSDVV</sequence>
<keyword evidence="2" id="KW-1185">Reference proteome</keyword>
<evidence type="ECO:0000313" key="1">
    <source>
        <dbReference type="EMBL" id="KUN81676.1"/>
    </source>
</evidence>
<protein>
    <submittedName>
        <fullName evidence="1">Uncharacterized protein</fullName>
    </submittedName>
</protein>
<organism evidence="1 2">
    <name type="scientific">Streptomyces griseoruber</name>
    <dbReference type="NCBI Taxonomy" id="1943"/>
    <lineage>
        <taxon>Bacteria</taxon>
        <taxon>Bacillati</taxon>
        <taxon>Actinomycetota</taxon>
        <taxon>Actinomycetes</taxon>
        <taxon>Kitasatosporales</taxon>
        <taxon>Streptomycetaceae</taxon>
        <taxon>Streptomyces</taxon>
    </lineage>
</organism>
<dbReference type="AlphaFoldDB" id="A0A124I2V2"/>
<dbReference type="Proteomes" id="UP000052982">
    <property type="component" value="Unassembled WGS sequence"/>
</dbReference>